<dbReference type="InterPro" id="IPR057000">
    <property type="entry name" value="Smaco_capsid"/>
</dbReference>
<organism evidence="2">
    <name type="scientific">Pygoscelis antarcticus</name>
    <name type="common">Chinstrap penguin</name>
    <dbReference type="NCBI Taxonomy" id="79643"/>
    <lineage>
        <taxon>Eukaryota</taxon>
        <taxon>Metazoa</taxon>
        <taxon>Chordata</taxon>
        <taxon>Craniata</taxon>
        <taxon>Vertebrata</taxon>
        <taxon>Euteleostomi</taxon>
        <taxon>Archelosauria</taxon>
        <taxon>Archosauria</taxon>
        <taxon>Dinosauria</taxon>
        <taxon>Saurischia</taxon>
        <taxon>Theropoda</taxon>
        <taxon>Coelurosauria</taxon>
        <taxon>Aves</taxon>
        <taxon>Neognathae</taxon>
        <taxon>Neoaves</taxon>
        <taxon>Aequornithes</taxon>
        <taxon>Sphenisciformes</taxon>
        <taxon>Spheniscidae</taxon>
        <taxon>Pygoscelis</taxon>
    </lineage>
</organism>
<dbReference type="AlphaFoldDB" id="A0A7G7LKQ0"/>
<protein>
    <submittedName>
        <fullName evidence="2">Capsid protein</fullName>
    </submittedName>
</protein>
<proteinExistence type="predicted"/>
<accession>A0A7G7LKQ0</accession>
<evidence type="ECO:0000256" key="1">
    <source>
        <dbReference type="SAM" id="MobiDB-lite"/>
    </source>
</evidence>
<name>A0A7G7LKQ0_PYGAN</name>
<dbReference type="Pfam" id="PF23784">
    <property type="entry name" value="Smaco_capsid"/>
    <property type="match status" value="1"/>
</dbReference>
<sequence length="319" mass="35271">MAIYGSYSEIYDMNTVDDNISALKFHSPQDGAPVEHLGGLFAQFRKFKYLGADMALIPAQQLPLDPLQVTSVDGDGMADPRDVLNPILYKHWNGERTMLDNYLHSYYTTKITGTGGIGNSVGPDRTEAMGQSIDEVEIPILNSQQSEQNEKNATQFYAMQLMDNSFQVSGVQTPLRIKMRPKVWDVQAQRPMGAVRTGSFVGAGTKQGEQHGGMNMGQLPGLKGPQNPQQGPQTMKMDDEIIHGRIPAYLPFSPQPGSLRGLFSEQEFLTSGIRPMGWLPTNNTFSGIGHKPGEPISELSRVRLPKIYMQLMILPEICL</sequence>
<feature type="region of interest" description="Disordered" evidence="1">
    <location>
        <begin position="206"/>
        <end position="233"/>
    </location>
</feature>
<evidence type="ECO:0000313" key="2">
    <source>
        <dbReference type="EMBL" id="QNG41067.1"/>
    </source>
</evidence>
<dbReference type="EMBL" id="MT196283">
    <property type="protein sequence ID" value="QNG41067.1"/>
    <property type="molecule type" value="Genomic_DNA"/>
</dbReference>
<reference evidence="2" key="1">
    <citation type="submission" date="2020-03" db="EMBL/GenBank/DDBJ databases">
        <title>Identification of Novel Circular Rep-Encoding ssDNA Molecules, Viruses, and Circular Molecules in four Penguin Species in South Georgia and the Antarctic.</title>
        <authorList>
            <person name="Levy H."/>
            <person name="Djurhuus A."/>
            <person name="Black C.E."/>
            <person name="Harding C."/>
            <person name="Suazo C."/>
            <person name="Kraberger S."/>
            <person name="Schmidlin K."/>
            <person name="Fontenele R.S."/>
            <person name="Hart T."/>
            <person name="Smith A.L."/>
            <person name="Varsani A."/>
        </authorList>
    </citation>
    <scope>NUCLEOTIDE SEQUENCE</scope>
    <source>
        <strain evidence="2">Antarctic/11_I_CPHALFsw005Ad</strain>
    </source>
</reference>